<dbReference type="Pfam" id="PF00230">
    <property type="entry name" value="MIP"/>
    <property type="match status" value="1"/>
</dbReference>
<gene>
    <name evidence="10" type="ORF">ACFFVI_02270</name>
</gene>
<accession>A0ABV5LNW0</accession>
<comment type="subcellular location">
    <subcellularLocation>
        <location evidence="1">Membrane</location>
        <topology evidence="1">Multi-pass membrane protein</topology>
    </subcellularLocation>
</comment>
<dbReference type="InterPro" id="IPR000425">
    <property type="entry name" value="MIP"/>
</dbReference>
<feature type="transmembrane region" description="Helical" evidence="9">
    <location>
        <begin position="156"/>
        <end position="177"/>
    </location>
</feature>
<keyword evidence="4 7" id="KW-0812">Transmembrane</keyword>
<dbReference type="PRINTS" id="PR00783">
    <property type="entry name" value="MINTRINSICP"/>
</dbReference>
<dbReference type="PANTHER" id="PTHR43829:SF9">
    <property type="entry name" value="AQUAPORIN-9"/>
    <property type="match status" value="1"/>
</dbReference>
<reference evidence="10 11" key="1">
    <citation type="submission" date="2024-09" db="EMBL/GenBank/DDBJ databases">
        <authorList>
            <person name="Sun Q."/>
            <person name="Mori K."/>
        </authorList>
    </citation>
    <scope>NUCLEOTIDE SEQUENCE [LARGE SCALE GENOMIC DNA]</scope>
    <source>
        <strain evidence="10 11">TISTR 1856</strain>
    </source>
</reference>
<dbReference type="InterPro" id="IPR022357">
    <property type="entry name" value="MIP_CS"/>
</dbReference>
<dbReference type="InterPro" id="IPR023271">
    <property type="entry name" value="Aquaporin-like"/>
</dbReference>
<keyword evidence="3 7" id="KW-0813">Transport</keyword>
<feature type="transmembrane region" description="Helical" evidence="9">
    <location>
        <begin position="241"/>
        <end position="261"/>
    </location>
</feature>
<evidence type="ECO:0000256" key="2">
    <source>
        <dbReference type="ARBA" id="ARBA00006175"/>
    </source>
</evidence>
<feature type="compositionally biased region" description="Low complexity" evidence="8">
    <location>
        <begin position="282"/>
        <end position="306"/>
    </location>
</feature>
<comment type="similarity">
    <text evidence="2 7">Belongs to the MIP/aquaporin (TC 1.A.8) family.</text>
</comment>
<name>A0ABV5LNW0_9ACTN</name>
<evidence type="ECO:0000256" key="8">
    <source>
        <dbReference type="SAM" id="MobiDB-lite"/>
    </source>
</evidence>
<keyword evidence="6 9" id="KW-0472">Membrane</keyword>
<dbReference type="InterPro" id="IPR050363">
    <property type="entry name" value="MIP/Aquaporin"/>
</dbReference>
<dbReference type="SUPFAM" id="SSF81338">
    <property type="entry name" value="Aquaporin-like"/>
    <property type="match status" value="1"/>
</dbReference>
<organism evidence="10 11">
    <name type="scientific">Kineococcus gynurae</name>
    <dbReference type="NCBI Taxonomy" id="452979"/>
    <lineage>
        <taxon>Bacteria</taxon>
        <taxon>Bacillati</taxon>
        <taxon>Actinomycetota</taxon>
        <taxon>Actinomycetes</taxon>
        <taxon>Kineosporiales</taxon>
        <taxon>Kineosporiaceae</taxon>
        <taxon>Kineococcus</taxon>
    </lineage>
</organism>
<sequence length="306" mass="31839">MSHRTSTATGTDRDLSVHRTAPPVPRLRAELLAEFAGTVILILFGVGVVAQVVAAGNGGDDSVHWAWGLGVTFGVYVAGRTSGAHLNPAVTLAQAVYQGFAWRKVLPYWAAQLLGAFVAALIVRWVYDDAITAADPGHTFETQGIFSTLPGDNVSIGTAFLDQVVGTAILVFLIFAITEVRATPPGANLAPFVIGLVVVGIGMAWGSNAGYAINPARDLGPRLATLLTGYDTAMREPGGSLYFWVPIVGPLVGGVIGGGLYRLLVQKHLPAPEEQPEPGRLPETTPTEATPAGTTPAASAATPPRS</sequence>
<feature type="transmembrane region" description="Helical" evidence="9">
    <location>
        <begin position="189"/>
        <end position="213"/>
    </location>
</feature>
<feature type="transmembrane region" description="Helical" evidence="9">
    <location>
        <begin position="62"/>
        <end position="79"/>
    </location>
</feature>
<dbReference type="PANTHER" id="PTHR43829">
    <property type="entry name" value="AQUAPORIN OR AQUAGLYCEROPORIN RELATED"/>
    <property type="match status" value="1"/>
</dbReference>
<feature type="region of interest" description="Disordered" evidence="8">
    <location>
        <begin position="271"/>
        <end position="306"/>
    </location>
</feature>
<protein>
    <submittedName>
        <fullName evidence="10">MIP/aquaporin family protein</fullName>
    </submittedName>
</protein>
<proteinExistence type="inferred from homology"/>
<keyword evidence="11" id="KW-1185">Reference proteome</keyword>
<dbReference type="PROSITE" id="PS00221">
    <property type="entry name" value="MIP"/>
    <property type="match status" value="1"/>
</dbReference>
<feature type="transmembrane region" description="Helical" evidence="9">
    <location>
        <begin position="35"/>
        <end position="56"/>
    </location>
</feature>
<evidence type="ECO:0000256" key="7">
    <source>
        <dbReference type="RuleBase" id="RU000477"/>
    </source>
</evidence>
<dbReference type="CDD" id="cd00333">
    <property type="entry name" value="MIP"/>
    <property type="match status" value="1"/>
</dbReference>
<feature type="transmembrane region" description="Helical" evidence="9">
    <location>
        <begin position="106"/>
        <end position="127"/>
    </location>
</feature>
<comment type="caution">
    <text evidence="10">The sequence shown here is derived from an EMBL/GenBank/DDBJ whole genome shotgun (WGS) entry which is preliminary data.</text>
</comment>
<dbReference type="Gene3D" id="1.20.1080.10">
    <property type="entry name" value="Glycerol uptake facilitator protein"/>
    <property type="match status" value="1"/>
</dbReference>
<evidence type="ECO:0000313" key="11">
    <source>
        <dbReference type="Proteomes" id="UP001589748"/>
    </source>
</evidence>
<evidence type="ECO:0000256" key="3">
    <source>
        <dbReference type="ARBA" id="ARBA00022448"/>
    </source>
</evidence>
<dbReference type="Proteomes" id="UP001589748">
    <property type="component" value="Unassembled WGS sequence"/>
</dbReference>
<evidence type="ECO:0000256" key="9">
    <source>
        <dbReference type="SAM" id="Phobius"/>
    </source>
</evidence>
<evidence type="ECO:0000256" key="6">
    <source>
        <dbReference type="ARBA" id="ARBA00023136"/>
    </source>
</evidence>
<evidence type="ECO:0000256" key="1">
    <source>
        <dbReference type="ARBA" id="ARBA00004141"/>
    </source>
</evidence>
<evidence type="ECO:0000313" key="10">
    <source>
        <dbReference type="EMBL" id="MFB9375784.1"/>
    </source>
</evidence>
<keyword evidence="5 9" id="KW-1133">Transmembrane helix</keyword>
<dbReference type="RefSeq" id="WP_380139918.1">
    <property type="nucleotide sequence ID" value="NZ_JBHLUI010000012.1"/>
</dbReference>
<evidence type="ECO:0000256" key="4">
    <source>
        <dbReference type="ARBA" id="ARBA00022692"/>
    </source>
</evidence>
<dbReference type="NCBIfam" id="TIGR00861">
    <property type="entry name" value="MIP"/>
    <property type="match status" value="1"/>
</dbReference>
<dbReference type="EMBL" id="JBHMDM010000001">
    <property type="protein sequence ID" value="MFB9375784.1"/>
    <property type="molecule type" value="Genomic_DNA"/>
</dbReference>
<evidence type="ECO:0000256" key="5">
    <source>
        <dbReference type="ARBA" id="ARBA00022989"/>
    </source>
</evidence>